<feature type="transmembrane region" description="Helical" evidence="1">
    <location>
        <begin position="98"/>
        <end position="122"/>
    </location>
</feature>
<keyword evidence="1" id="KW-1133">Transmembrane helix</keyword>
<dbReference type="PANTHER" id="PTHR42080:SF1">
    <property type="entry name" value="SRR1-LIKE DOMAIN-CONTAINING PROTEIN"/>
    <property type="match status" value="1"/>
</dbReference>
<evidence type="ECO:0000259" key="2">
    <source>
        <dbReference type="Pfam" id="PF07985"/>
    </source>
</evidence>
<reference evidence="3" key="2">
    <citation type="submission" date="2023-06" db="EMBL/GenBank/DDBJ databases">
        <authorList>
            <consortium name="Lawrence Berkeley National Laboratory"/>
            <person name="Mondo S.J."/>
            <person name="Hensen N."/>
            <person name="Bonometti L."/>
            <person name="Westerberg I."/>
            <person name="Brannstrom I.O."/>
            <person name="Guillou S."/>
            <person name="Cros-Aarteil S."/>
            <person name="Calhoun S."/>
            <person name="Haridas S."/>
            <person name="Kuo A."/>
            <person name="Pangilinan J."/>
            <person name="Riley R."/>
            <person name="Labutti K."/>
            <person name="Andreopoulos B."/>
            <person name="Lipzen A."/>
            <person name="Chen C."/>
            <person name="Yanf M."/>
            <person name="Daum C."/>
            <person name="Ng V."/>
            <person name="Clum A."/>
            <person name="Steindorff A."/>
            <person name="Ohm R."/>
            <person name="Martin F."/>
            <person name="Silar P."/>
            <person name="Natvig D."/>
            <person name="Lalanne C."/>
            <person name="Gautier V."/>
            <person name="Ament-Velasquez S.L."/>
            <person name="Kruys A."/>
            <person name="Hutchinson M.I."/>
            <person name="Powell A.J."/>
            <person name="Barry K."/>
            <person name="Miller A.N."/>
            <person name="Grigoriev I.V."/>
            <person name="Debuchy R."/>
            <person name="Gladieux P."/>
            <person name="Thoren M.H."/>
            <person name="Johannesson H."/>
        </authorList>
    </citation>
    <scope>NUCLEOTIDE SEQUENCE</scope>
    <source>
        <strain evidence="3">CBS 333.67</strain>
    </source>
</reference>
<sequence>MRTGAPIFRLMMNGDFAPDVITSAPRLVNRCGPFARFHNPPNLEELLQTRALNKIEMVIFIYDFRYAQLHADNADKGIANFDAIVQERWMNSPARRSLYFTLSHYAIGPVTTILGFGLGSFMQRYPHRHGRTVAGATNNTNTEKVQHGLLLDVRDTLQAKSSGQISILAQDPESRELDQAVLRHKGIDSTVHPLEGFIKADNQSFVVSIDPDVPAKKLSLISVGRPQFYGWIALAHSIRNRPKWTGFSTTNICPSPWSKQTGLLCGHTPLMAGWSSISAKKDGF</sequence>
<dbReference type="EMBL" id="JAUDZG010000004">
    <property type="protein sequence ID" value="KAK3306136.1"/>
    <property type="molecule type" value="Genomic_DNA"/>
</dbReference>
<dbReference type="Proteomes" id="UP001273166">
    <property type="component" value="Unassembled WGS sequence"/>
</dbReference>
<evidence type="ECO:0000313" key="3">
    <source>
        <dbReference type="EMBL" id="KAK3306136.1"/>
    </source>
</evidence>
<keyword evidence="1" id="KW-0812">Transmembrane</keyword>
<dbReference type="Pfam" id="PF07985">
    <property type="entry name" value="SRR1"/>
    <property type="match status" value="1"/>
</dbReference>
<comment type="caution">
    <text evidence="3">The sequence shown here is derived from an EMBL/GenBank/DDBJ whole genome shotgun (WGS) entry which is preliminary data.</text>
</comment>
<reference evidence="3" key="1">
    <citation type="journal article" date="2023" name="Mol. Phylogenet. Evol.">
        <title>Genome-scale phylogeny and comparative genomics of the fungal order Sordariales.</title>
        <authorList>
            <person name="Hensen N."/>
            <person name="Bonometti L."/>
            <person name="Westerberg I."/>
            <person name="Brannstrom I.O."/>
            <person name="Guillou S."/>
            <person name="Cros-Aarteil S."/>
            <person name="Calhoun S."/>
            <person name="Haridas S."/>
            <person name="Kuo A."/>
            <person name="Mondo S."/>
            <person name="Pangilinan J."/>
            <person name="Riley R."/>
            <person name="LaButti K."/>
            <person name="Andreopoulos B."/>
            <person name="Lipzen A."/>
            <person name="Chen C."/>
            <person name="Yan M."/>
            <person name="Daum C."/>
            <person name="Ng V."/>
            <person name="Clum A."/>
            <person name="Steindorff A."/>
            <person name="Ohm R.A."/>
            <person name="Martin F."/>
            <person name="Silar P."/>
            <person name="Natvig D.O."/>
            <person name="Lalanne C."/>
            <person name="Gautier V."/>
            <person name="Ament-Velasquez S.L."/>
            <person name="Kruys A."/>
            <person name="Hutchinson M.I."/>
            <person name="Powell A.J."/>
            <person name="Barry K."/>
            <person name="Miller A.N."/>
            <person name="Grigoriev I.V."/>
            <person name="Debuchy R."/>
            <person name="Gladieux P."/>
            <person name="Hiltunen Thoren M."/>
            <person name="Johannesson H."/>
        </authorList>
    </citation>
    <scope>NUCLEOTIDE SEQUENCE</scope>
    <source>
        <strain evidence="3">CBS 333.67</strain>
    </source>
</reference>
<dbReference type="PANTHER" id="PTHR42080">
    <property type="entry name" value="SRR1 DOMAIN-CONTAINING PROTEIN"/>
    <property type="match status" value="1"/>
</dbReference>
<dbReference type="GeneID" id="87881614"/>
<dbReference type="AlphaFoldDB" id="A0AAJ0M213"/>
<keyword evidence="4" id="KW-1185">Reference proteome</keyword>
<gene>
    <name evidence="3" type="ORF">B0T15DRAFT_218974</name>
</gene>
<organism evidence="3 4">
    <name type="scientific">Chaetomium strumarium</name>
    <dbReference type="NCBI Taxonomy" id="1170767"/>
    <lineage>
        <taxon>Eukaryota</taxon>
        <taxon>Fungi</taxon>
        <taxon>Dikarya</taxon>
        <taxon>Ascomycota</taxon>
        <taxon>Pezizomycotina</taxon>
        <taxon>Sordariomycetes</taxon>
        <taxon>Sordariomycetidae</taxon>
        <taxon>Sordariales</taxon>
        <taxon>Chaetomiaceae</taxon>
        <taxon>Chaetomium</taxon>
    </lineage>
</organism>
<proteinExistence type="predicted"/>
<name>A0AAJ0M213_9PEZI</name>
<feature type="domain" description="SRR1-like" evidence="2">
    <location>
        <begin position="108"/>
        <end position="209"/>
    </location>
</feature>
<protein>
    <recommendedName>
        <fullName evidence="2">SRR1-like domain-containing protein</fullName>
    </recommendedName>
</protein>
<keyword evidence="1" id="KW-0472">Membrane</keyword>
<dbReference type="InterPro" id="IPR012942">
    <property type="entry name" value="SRR1-like"/>
</dbReference>
<dbReference type="RefSeq" id="XP_062721916.1">
    <property type="nucleotide sequence ID" value="XM_062862785.1"/>
</dbReference>
<evidence type="ECO:0000256" key="1">
    <source>
        <dbReference type="SAM" id="Phobius"/>
    </source>
</evidence>
<accession>A0AAJ0M213</accession>
<evidence type="ECO:0000313" key="4">
    <source>
        <dbReference type="Proteomes" id="UP001273166"/>
    </source>
</evidence>